<evidence type="ECO:0000313" key="2">
    <source>
        <dbReference type="Proteomes" id="UP001161391"/>
    </source>
</evidence>
<keyword evidence="2" id="KW-1185">Reference proteome</keyword>
<proteinExistence type="predicted"/>
<sequence>MKDLIEKATVLMMKEETRQGDAQNIEQDIQANLFPASLVASMEDDTPLFV</sequence>
<reference evidence="1" key="1">
    <citation type="journal article" date="2014" name="Int. J. Syst. Evol. Microbiol.">
        <title>Complete genome of a new Firmicutes species belonging to the dominant human colonic microbiota ('Ruminococcus bicirculans') reveals two chromosomes and a selective capacity to utilize plant glucans.</title>
        <authorList>
            <consortium name="NISC Comparative Sequencing Program"/>
            <person name="Wegmann U."/>
            <person name="Louis P."/>
            <person name="Goesmann A."/>
            <person name="Henrissat B."/>
            <person name="Duncan S.H."/>
            <person name="Flint H.J."/>
        </authorList>
    </citation>
    <scope>NUCLEOTIDE SEQUENCE</scope>
    <source>
        <strain evidence="1">NBRC 108219</strain>
    </source>
</reference>
<dbReference type="RefSeq" id="WP_284387329.1">
    <property type="nucleotide sequence ID" value="NZ_BSNK01000001.1"/>
</dbReference>
<evidence type="ECO:0000313" key="1">
    <source>
        <dbReference type="EMBL" id="GLQ22700.1"/>
    </source>
</evidence>
<dbReference type="Proteomes" id="UP001161391">
    <property type="component" value="Unassembled WGS sequence"/>
</dbReference>
<protein>
    <submittedName>
        <fullName evidence="1">Uncharacterized protein</fullName>
    </submittedName>
</protein>
<reference evidence="1" key="2">
    <citation type="submission" date="2023-01" db="EMBL/GenBank/DDBJ databases">
        <title>Draft genome sequence of Algimonas ampicilliniresistens strain NBRC 108219.</title>
        <authorList>
            <person name="Sun Q."/>
            <person name="Mori K."/>
        </authorList>
    </citation>
    <scope>NUCLEOTIDE SEQUENCE</scope>
    <source>
        <strain evidence="1">NBRC 108219</strain>
    </source>
</reference>
<dbReference type="EMBL" id="BSNK01000001">
    <property type="protein sequence ID" value="GLQ22700.1"/>
    <property type="molecule type" value="Genomic_DNA"/>
</dbReference>
<gene>
    <name evidence="1" type="ORF">GCM10007853_05740</name>
</gene>
<comment type="caution">
    <text evidence="1">The sequence shown here is derived from an EMBL/GenBank/DDBJ whole genome shotgun (WGS) entry which is preliminary data.</text>
</comment>
<organism evidence="1 2">
    <name type="scientific">Algimonas ampicilliniresistens</name>
    <dbReference type="NCBI Taxonomy" id="1298735"/>
    <lineage>
        <taxon>Bacteria</taxon>
        <taxon>Pseudomonadati</taxon>
        <taxon>Pseudomonadota</taxon>
        <taxon>Alphaproteobacteria</taxon>
        <taxon>Maricaulales</taxon>
        <taxon>Robiginitomaculaceae</taxon>
        <taxon>Algimonas</taxon>
    </lineage>
</organism>
<name>A0ABQ5V7R1_9PROT</name>
<accession>A0ABQ5V7R1</accession>